<organism evidence="2 3">
    <name type="scientific">Rhodoferax saidenbachensis</name>
    <dbReference type="NCBI Taxonomy" id="1484693"/>
    <lineage>
        <taxon>Bacteria</taxon>
        <taxon>Pseudomonadati</taxon>
        <taxon>Pseudomonadota</taxon>
        <taxon>Betaproteobacteria</taxon>
        <taxon>Burkholderiales</taxon>
        <taxon>Comamonadaceae</taxon>
        <taxon>Rhodoferax</taxon>
    </lineage>
</organism>
<reference evidence="2 3" key="1">
    <citation type="submission" date="2023-07" db="EMBL/GenBank/DDBJ databases">
        <title>Sorghum-associated microbial communities from plants grown in Nebraska, USA.</title>
        <authorList>
            <person name="Schachtman D."/>
        </authorList>
    </citation>
    <scope>NUCLEOTIDE SEQUENCE [LARGE SCALE GENOMIC DNA]</scope>
    <source>
        <strain evidence="2 3">BE308</strain>
    </source>
</reference>
<dbReference type="Proteomes" id="UP001268089">
    <property type="component" value="Unassembled WGS sequence"/>
</dbReference>
<accession>A0ABU1ZM93</accession>
<evidence type="ECO:0000313" key="2">
    <source>
        <dbReference type="EMBL" id="MDR7306654.1"/>
    </source>
</evidence>
<gene>
    <name evidence="2" type="ORF">J2X15_001937</name>
</gene>
<dbReference type="RefSeq" id="WP_310342002.1">
    <property type="nucleotide sequence ID" value="NZ_JAVDXO010000003.1"/>
</dbReference>
<feature type="compositionally biased region" description="Low complexity" evidence="1">
    <location>
        <begin position="12"/>
        <end position="45"/>
    </location>
</feature>
<keyword evidence="3" id="KW-1185">Reference proteome</keyword>
<sequence>MTTADNATGAETQAPAKTSAKAPAKTVAKTTTKAPAKAVTKPAAKTPAKAKAVAAKKSVAAVQKPAPKAAAAKPAKPVKVVAKKPVAKPVAAPVAKVKKPKMVRDSITIPKPEYDVLTVLKLRAAKQGTPAKKTELIRAGIKVLAALSDTAFKAALQAVPSLKTGRPAKAKKA</sequence>
<evidence type="ECO:0000256" key="1">
    <source>
        <dbReference type="SAM" id="MobiDB-lite"/>
    </source>
</evidence>
<feature type="compositionally biased region" description="Polar residues" evidence="1">
    <location>
        <begin position="1"/>
        <end position="11"/>
    </location>
</feature>
<name>A0ABU1ZM93_9BURK</name>
<evidence type="ECO:0000313" key="3">
    <source>
        <dbReference type="Proteomes" id="UP001268089"/>
    </source>
</evidence>
<feature type="region of interest" description="Disordered" evidence="1">
    <location>
        <begin position="1"/>
        <end position="45"/>
    </location>
</feature>
<protein>
    <submittedName>
        <fullName evidence="2">Outer membrane biosynthesis protein TonB</fullName>
    </submittedName>
</protein>
<comment type="caution">
    <text evidence="2">The sequence shown here is derived from an EMBL/GenBank/DDBJ whole genome shotgun (WGS) entry which is preliminary data.</text>
</comment>
<proteinExistence type="predicted"/>
<dbReference type="EMBL" id="JAVDXO010000003">
    <property type="protein sequence ID" value="MDR7306654.1"/>
    <property type="molecule type" value="Genomic_DNA"/>
</dbReference>